<organism evidence="2">
    <name type="scientific">Fagus sylvatica</name>
    <name type="common">Beechnut</name>
    <dbReference type="NCBI Taxonomy" id="28930"/>
    <lineage>
        <taxon>Eukaryota</taxon>
        <taxon>Viridiplantae</taxon>
        <taxon>Streptophyta</taxon>
        <taxon>Embryophyta</taxon>
        <taxon>Tracheophyta</taxon>
        <taxon>Spermatophyta</taxon>
        <taxon>Magnoliopsida</taxon>
        <taxon>eudicotyledons</taxon>
        <taxon>Gunneridae</taxon>
        <taxon>Pentapetalae</taxon>
        <taxon>rosids</taxon>
        <taxon>fabids</taxon>
        <taxon>Fagales</taxon>
        <taxon>Fagaceae</taxon>
        <taxon>Fagus</taxon>
    </lineage>
</organism>
<proteinExistence type="predicted"/>
<evidence type="ECO:0000313" key="2">
    <source>
        <dbReference type="EMBL" id="SPD07694.1"/>
    </source>
</evidence>
<dbReference type="EMBL" id="OIVN01002947">
    <property type="protein sequence ID" value="SPD07694.1"/>
    <property type="molecule type" value="Genomic_DNA"/>
</dbReference>
<protein>
    <submittedName>
        <fullName evidence="2">Uncharacterized protein</fullName>
    </submittedName>
</protein>
<reference evidence="2" key="1">
    <citation type="submission" date="2018-02" db="EMBL/GenBank/DDBJ databases">
        <authorList>
            <person name="Cohen D.B."/>
            <person name="Kent A.D."/>
        </authorList>
    </citation>
    <scope>NUCLEOTIDE SEQUENCE</scope>
</reference>
<gene>
    <name evidence="2" type="ORF">FSB_LOCUS35576</name>
</gene>
<name>A0A2N9H803_FAGSY</name>
<dbReference type="AlphaFoldDB" id="A0A2N9H803"/>
<feature type="compositionally biased region" description="Polar residues" evidence="1">
    <location>
        <begin position="43"/>
        <end position="52"/>
    </location>
</feature>
<feature type="region of interest" description="Disordered" evidence="1">
    <location>
        <begin position="30"/>
        <end position="52"/>
    </location>
</feature>
<accession>A0A2N9H803</accession>
<evidence type="ECO:0000256" key="1">
    <source>
        <dbReference type="SAM" id="MobiDB-lite"/>
    </source>
</evidence>
<sequence length="79" mass="8809">MHRYDIFGRVPAPGTSGVWIRVPYGYKEPATKKAKNPHKKVETQSLESPLTTHQCSTSILGAPRFTAFSRRRIAAARSP</sequence>